<keyword evidence="10" id="KW-0718">Serine biosynthesis</keyword>
<dbReference type="Gene3D" id="3.90.1150.10">
    <property type="entry name" value="Aspartate Aminotransferase, domain 1"/>
    <property type="match status" value="1"/>
</dbReference>
<comment type="similarity">
    <text evidence="3">Belongs to the class-V pyridoxal-phosphate-dependent aminotransferase family. SerC subfamily.</text>
</comment>
<dbReference type="EMBL" id="FNOB01000001">
    <property type="protein sequence ID" value="SDW03224.1"/>
    <property type="molecule type" value="Genomic_DNA"/>
</dbReference>
<dbReference type="GO" id="GO:0006564">
    <property type="term" value="P:L-serine biosynthetic process"/>
    <property type="evidence" value="ECO:0007669"/>
    <property type="project" value="UniProtKB-KW"/>
</dbReference>
<evidence type="ECO:0000256" key="10">
    <source>
        <dbReference type="ARBA" id="ARBA00023299"/>
    </source>
</evidence>
<evidence type="ECO:0000256" key="9">
    <source>
        <dbReference type="ARBA" id="ARBA00022898"/>
    </source>
</evidence>
<dbReference type="Proteomes" id="UP000634647">
    <property type="component" value="Unassembled WGS sequence"/>
</dbReference>
<dbReference type="GO" id="GO:0008453">
    <property type="term" value="F:alanine-glyoxylate transaminase activity"/>
    <property type="evidence" value="ECO:0007669"/>
    <property type="project" value="TreeGrafter"/>
</dbReference>
<evidence type="ECO:0000256" key="3">
    <source>
        <dbReference type="ARBA" id="ARBA00006904"/>
    </source>
</evidence>
<organism evidence="12 15">
    <name type="scientific">Allgaiera indica</name>
    <dbReference type="NCBI Taxonomy" id="765699"/>
    <lineage>
        <taxon>Bacteria</taxon>
        <taxon>Pseudomonadati</taxon>
        <taxon>Pseudomonadota</taxon>
        <taxon>Alphaproteobacteria</taxon>
        <taxon>Rhodobacterales</taxon>
        <taxon>Paracoccaceae</taxon>
        <taxon>Allgaiera</taxon>
    </lineage>
</organism>
<reference evidence="12" key="1">
    <citation type="journal article" date="2014" name="Int. J. Syst. Evol. Microbiol.">
        <title>Complete genome sequence of Corynebacterium casei LMG S-19264T (=DSM 44701T), isolated from a smear-ripened cheese.</title>
        <authorList>
            <consortium name="US DOE Joint Genome Institute (JGI-PGF)"/>
            <person name="Walter F."/>
            <person name="Albersmeier A."/>
            <person name="Kalinowski J."/>
            <person name="Ruckert C."/>
        </authorList>
    </citation>
    <scope>NUCLEOTIDE SEQUENCE</scope>
    <source>
        <strain evidence="12">CGMCC 1.10859</strain>
    </source>
</reference>
<sequence length="384" mass="41130">MTIKTPATRPANPCFSSGPCAKIPTYSLDLLADAPLGRSHRAAVGKAKLKQAIDLTREILGVPDDYRIGIVPASDTGAVEMALWSMLGARRATMLAWESFGAGWVTDVVKQLKIDADVKTAEYGEIVDFGTVDFNTDVVFTWNGTTSGVRLPNGDAIPADRAGLTICDATSAAFAMDLPWDKLDVTTFSWQKVLGGEAAHGMLILSPRAVERLESYTPAWPLPKIFRMTKGGKLIEGIFKGETINTPSMLAVEDYLVSLNWAKSIGGLPALIKRADDNAAAVAEFVAAHDWIENLAVDPATASTTSVCLKFTDPRITDGAAFAKAVAKRLENEGVALDVGAYRDAPPGLRIWCGSTVESADVRALMPWIDWAYRAEIAALSKAA</sequence>
<reference evidence="13 14" key="2">
    <citation type="submission" date="2016-10" db="EMBL/GenBank/DDBJ databases">
        <authorList>
            <person name="Varghese N."/>
            <person name="Submissions S."/>
        </authorList>
    </citation>
    <scope>NUCLEOTIDE SEQUENCE [LARGE SCALE GENOMIC DNA]</scope>
    <source>
        <strain evidence="13 14">DSM 24802</strain>
    </source>
</reference>
<dbReference type="SUPFAM" id="SSF53383">
    <property type="entry name" value="PLP-dependent transferases"/>
    <property type="match status" value="1"/>
</dbReference>
<dbReference type="GO" id="GO:0019265">
    <property type="term" value="P:glycine biosynthetic process, by transamination of glyoxylate"/>
    <property type="evidence" value="ECO:0007669"/>
    <property type="project" value="TreeGrafter"/>
</dbReference>
<evidence type="ECO:0000256" key="4">
    <source>
        <dbReference type="ARBA" id="ARBA00013030"/>
    </source>
</evidence>
<evidence type="ECO:0000313" key="12">
    <source>
        <dbReference type="EMBL" id="GHD98932.1"/>
    </source>
</evidence>
<protein>
    <recommendedName>
        <fullName evidence="4">phosphoserine transaminase</fullName>
        <ecNumber evidence="4">2.6.1.52</ecNumber>
    </recommendedName>
</protein>
<dbReference type="PANTHER" id="PTHR21152:SF40">
    <property type="entry name" value="ALANINE--GLYOXYLATE AMINOTRANSFERASE"/>
    <property type="match status" value="1"/>
</dbReference>
<accession>A0AAN4UNT7</accession>
<keyword evidence="5" id="KW-0963">Cytoplasm</keyword>
<comment type="cofactor">
    <cofactor evidence="1">
        <name>pyridoxal 5'-phosphate</name>
        <dbReference type="ChEBI" id="CHEBI:597326"/>
    </cofactor>
</comment>
<evidence type="ECO:0000256" key="7">
    <source>
        <dbReference type="ARBA" id="ARBA00022605"/>
    </source>
</evidence>
<evidence type="ECO:0000256" key="11">
    <source>
        <dbReference type="ARBA" id="ARBA00049007"/>
    </source>
</evidence>
<dbReference type="NCBIfam" id="TIGR01365">
    <property type="entry name" value="serC_2"/>
    <property type="match status" value="1"/>
</dbReference>
<proteinExistence type="inferred from homology"/>
<evidence type="ECO:0000313" key="13">
    <source>
        <dbReference type="EMBL" id="SDW03224.1"/>
    </source>
</evidence>
<keyword evidence="9" id="KW-0663">Pyridoxal phosphate</keyword>
<evidence type="ECO:0000256" key="6">
    <source>
        <dbReference type="ARBA" id="ARBA00022576"/>
    </source>
</evidence>
<gene>
    <name evidence="12" type="primary">serC</name>
    <name evidence="12" type="ORF">GCM10008024_04430</name>
    <name evidence="13" type="ORF">SAMN05444006_101105</name>
</gene>
<dbReference type="PIRSF" id="PIRSF000525">
    <property type="entry name" value="SerC"/>
    <property type="match status" value="1"/>
</dbReference>
<evidence type="ECO:0000313" key="15">
    <source>
        <dbReference type="Proteomes" id="UP000634647"/>
    </source>
</evidence>
<dbReference type="RefSeq" id="WP_035837348.1">
    <property type="nucleotide sequence ID" value="NZ_BNAB01000001.1"/>
</dbReference>
<reference evidence="12" key="3">
    <citation type="submission" date="2023-06" db="EMBL/GenBank/DDBJ databases">
        <authorList>
            <person name="Sun Q."/>
            <person name="Zhou Y."/>
        </authorList>
    </citation>
    <scope>NUCLEOTIDE SEQUENCE</scope>
    <source>
        <strain evidence="12">CGMCC 1.10859</strain>
    </source>
</reference>
<dbReference type="GO" id="GO:0004648">
    <property type="term" value="F:O-phospho-L-serine:2-oxoglutarate aminotransferase activity"/>
    <property type="evidence" value="ECO:0007669"/>
    <property type="project" value="UniProtKB-EC"/>
</dbReference>
<evidence type="ECO:0000256" key="5">
    <source>
        <dbReference type="ARBA" id="ARBA00022490"/>
    </source>
</evidence>
<dbReference type="InterPro" id="IPR006271">
    <property type="entry name" value="Pser_aminoTfrase_methanosarc"/>
</dbReference>
<dbReference type="AlphaFoldDB" id="A0AAN4UNT7"/>
<dbReference type="PANTHER" id="PTHR21152">
    <property type="entry name" value="AMINOTRANSFERASE CLASS V"/>
    <property type="match status" value="1"/>
</dbReference>
<comment type="catalytic activity">
    <reaction evidence="11">
        <text>O-phospho-L-serine + 2-oxoglutarate = 3-phosphooxypyruvate + L-glutamate</text>
        <dbReference type="Rhea" id="RHEA:14329"/>
        <dbReference type="ChEBI" id="CHEBI:16810"/>
        <dbReference type="ChEBI" id="CHEBI:18110"/>
        <dbReference type="ChEBI" id="CHEBI:29985"/>
        <dbReference type="ChEBI" id="CHEBI:57524"/>
        <dbReference type="EC" id="2.6.1.52"/>
    </reaction>
</comment>
<dbReference type="InterPro" id="IPR015422">
    <property type="entry name" value="PyrdxlP-dep_Trfase_small"/>
</dbReference>
<dbReference type="InterPro" id="IPR015424">
    <property type="entry name" value="PyrdxlP-dep_Trfase"/>
</dbReference>
<dbReference type="CDD" id="cd01494">
    <property type="entry name" value="AAT_I"/>
    <property type="match status" value="1"/>
</dbReference>
<keyword evidence="7" id="KW-0028">Amino-acid biosynthesis</keyword>
<keyword evidence="14" id="KW-1185">Reference proteome</keyword>
<dbReference type="EC" id="2.6.1.52" evidence="4"/>
<dbReference type="InterPro" id="IPR015421">
    <property type="entry name" value="PyrdxlP-dep_Trfase_major"/>
</dbReference>
<comment type="pathway">
    <text evidence="2">Amino-acid biosynthesis; L-serine biosynthesis; L-serine from 3-phospho-D-glycerate: step 2/3.</text>
</comment>
<dbReference type="NCBIfam" id="NF002841">
    <property type="entry name" value="PRK03080.1-2"/>
    <property type="match status" value="1"/>
</dbReference>
<dbReference type="GO" id="GO:0004760">
    <property type="term" value="F:L-serine-pyruvate transaminase activity"/>
    <property type="evidence" value="ECO:0007669"/>
    <property type="project" value="TreeGrafter"/>
</dbReference>
<keyword evidence="6 12" id="KW-0032">Aminotransferase</keyword>
<evidence type="ECO:0000256" key="1">
    <source>
        <dbReference type="ARBA" id="ARBA00001933"/>
    </source>
</evidence>
<name>A0AAN4UNT7_9RHOB</name>
<evidence type="ECO:0000256" key="2">
    <source>
        <dbReference type="ARBA" id="ARBA00005099"/>
    </source>
</evidence>
<dbReference type="Proteomes" id="UP000199541">
    <property type="component" value="Unassembled WGS sequence"/>
</dbReference>
<dbReference type="Gene3D" id="3.40.640.10">
    <property type="entry name" value="Type I PLP-dependent aspartate aminotransferase-like (Major domain)"/>
    <property type="match status" value="1"/>
</dbReference>
<dbReference type="EMBL" id="BNAB01000001">
    <property type="protein sequence ID" value="GHD98932.1"/>
    <property type="molecule type" value="Genomic_DNA"/>
</dbReference>
<keyword evidence="8" id="KW-0808">Transferase</keyword>
<evidence type="ECO:0000313" key="14">
    <source>
        <dbReference type="Proteomes" id="UP000199541"/>
    </source>
</evidence>
<comment type="caution">
    <text evidence="12">The sequence shown here is derived from an EMBL/GenBank/DDBJ whole genome shotgun (WGS) entry which is preliminary data.</text>
</comment>
<evidence type="ECO:0000256" key="8">
    <source>
        <dbReference type="ARBA" id="ARBA00022679"/>
    </source>
</evidence>
<dbReference type="InterPro" id="IPR022278">
    <property type="entry name" value="Pser_aminoTfrase"/>
</dbReference>